<dbReference type="KEGG" id="tes:BW730_01650"/>
<keyword evidence="4" id="KW-1185">Reference proteome</keyword>
<evidence type="ECO:0000313" key="3">
    <source>
        <dbReference type="EMBL" id="AQP46451.1"/>
    </source>
</evidence>
<dbReference type="AlphaFoldDB" id="A0A1Q2CK15"/>
<evidence type="ECO:0000256" key="1">
    <source>
        <dbReference type="SAM" id="MobiDB-lite"/>
    </source>
</evidence>
<evidence type="ECO:0000256" key="2">
    <source>
        <dbReference type="SAM" id="Phobius"/>
    </source>
</evidence>
<accession>A0A1Q2CK15</accession>
<feature type="compositionally biased region" description="Acidic residues" evidence="1">
    <location>
        <begin position="201"/>
        <end position="214"/>
    </location>
</feature>
<keyword evidence="2" id="KW-0812">Transmembrane</keyword>
<evidence type="ECO:0000313" key="4">
    <source>
        <dbReference type="Proteomes" id="UP000188145"/>
    </source>
</evidence>
<sequence length="263" mass="27831">MAPTTTTPSQPRRGAHRLGLAAIGLITAAALIAVPTAAQAHHGWDGFETSNLIYISGTVSSDGDWGDPHSHFDIAVDSEIPASTPEELQIPEELSGPEDSVRVQAALAYDGPHDELEIIIAPPWWSSNNGLDRSLEVGERFQGVGYINSTDGGLFRPVAFWYGDGSSPVNQVIGNTLPVRAPLPGEESTGGETEVPSTIEDPTEMENPEQEAVADESQSASDSGSSAWVVWAVFGAVAVVIVAGGVFYVRRRTRQTDGQDPDA</sequence>
<feature type="region of interest" description="Disordered" evidence="1">
    <location>
        <begin position="178"/>
        <end position="220"/>
    </location>
</feature>
<name>A0A1Q2CK15_9ACTN</name>
<gene>
    <name evidence="3" type="ORF">BW730_01650</name>
</gene>
<dbReference type="Proteomes" id="UP000188145">
    <property type="component" value="Chromosome"/>
</dbReference>
<proteinExistence type="predicted"/>
<reference evidence="4" key="1">
    <citation type="submission" date="2017-02" db="EMBL/GenBank/DDBJ databases">
        <title>Tessaracoccus aquaemaris sp. nov., isolated from the intestine of a Korean rockfish, Sebastes schlegelii, in a marine aquaculture pond.</title>
        <authorList>
            <person name="Tak E.J."/>
            <person name="Bae J.-W."/>
        </authorList>
    </citation>
    <scope>NUCLEOTIDE SEQUENCE [LARGE SCALE GENOMIC DNA]</scope>
    <source>
        <strain evidence="4">NSG39</strain>
    </source>
</reference>
<dbReference type="STRING" id="1332264.BW730_01650"/>
<dbReference type="InterPro" id="IPR006311">
    <property type="entry name" value="TAT_signal"/>
</dbReference>
<keyword evidence="2" id="KW-0472">Membrane</keyword>
<dbReference type="RefSeq" id="WP_226996973.1">
    <property type="nucleotide sequence ID" value="NZ_CP019606.1"/>
</dbReference>
<organism evidence="3 4">
    <name type="scientific">Tessaracoccus aquimaris</name>
    <dbReference type="NCBI Taxonomy" id="1332264"/>
    <lineage>
        <taxon>Bacteria</taxon>
        <taxon>Bacillati</taxon>
        <taxon>Actinomycetota</taxon>
        <taxon>Actinomycetes</taxon>
        <taxon>Propionibacteriales</taxon>
        <taxon>Propionibacteriaceae</taxon>
        <taxon>Tessaracoccus</taxon>
    </lineage>
</organism>
<feature type="transmembrane region" description="Helical" evidence="2">
    <location>
        <begin position="228"/>
        <end position="249"/>
    </location>
</feature>
<dbReference type="EMBL" id="CP019606">
    <property type="protein sequence ID" value="AQP46451.1"/>
    <property type="molecule type" value="Genomic_DNA"/>
</dbReference>
<dbReference type="PROSITE" id="PS51318">
    <property type="entry name" value="TAT"/>
    <property type="match status" value="1"/>
</dbReference>
<protein>
    <submittedName>
        <fullName evidence="3">Uncharacterized protein</fullName>
    </submittedName>
</protein>
<keyword evidence="2" id="KW-1133">Transmembrane helix</keyword>